<dbReference type="RefSeq" id="XP_014485327.1">
    <property type="nucleotide sequence ID" value="XM_014629841.1"/>
</dbReference>
<keyword evidence="1" id="KW-0472">Membrane</keyword>
<gene>
    <name evidence="3" type="primary">LOC106749910</name>
</gene>
<keyword evidence="2" id="KW-1185">Reference proteome</keyword>
<dbReference type="AlphaFoldDB" id="A0A6P3Y5F7"/>
<feature type="non-terminal residue" evidence="3">
    <location>
        <position position="121"/>
    </location>
</feature>
<organism evidence="2 3">
    <name type="scientific">Dinoponera quadriceps</name>
    <name type="common">South American ant</name>
    <dbReference type="NCBI Taxonomy" id="609295"/>
    <lineage>
        <taxon>Eukaryota</taxon>
        <taxon>Metazoa</taxon>
        <taxon>Ecdysozoa</taxon>
        <taxon>Arthropoda</taxon>
        <taxon>Hexapoda</taxon>
        <taxon>Insecta</taxon>
        <taxon>Pterygota</taxon>
        <taxon>Neoptera</taxon>
        <taxon>Endopterygota</taxon>
        <taxon>Hymenoptera</taxon>
        <taxon>Apocrita</taxon>
        <taxon>Aculeata</taxon>
        <taxon>Formicoidea</taxon>
        <taxon>Formicidae</taxon>
        <taxon>Ponerinae</taxon>
        <taxon>Ponerini</taxon>
        <taxon>Dinoponera</taxon>
    </lineage>
</organism>
<accession>A0A6P3Y5F7</accession>
<evidence type="ECO:0000313" key="2">
    <source>
        <dbReference type="Proteomes" id="UP000515204"/>
    </source>
</evidence>
<evidence type="ECO:0000313" key="3">
    <source>
        <dbReference type="RefSeq" id="XP_014485327.1"/>
    </source>
</evidence>
<name>A0A6P3Y5F7_DINQU</name>
<evidence type="ECO:0000256" key="1">
    <source>
        <dbReference type="SAM" id="Phobius"/>
    </source>
</evidence>
<dbReference type="KEGG" id="dqu:106749910"/>
<keyword evidence="1" id="KW-1133">Transmembrane helix</keyword>
<reference evidence="3" key="1">
    <citation type="submission" date="2025-08" db="UniProtKB">
        <authorList>
            <consortium name="RefSeq"/>
        </authorList>
    </citation>
    <scope>IDENTIFICATION</scope>
</reference>
<keyword evidence="1" id="KW-0812">Transmembrane</keyword>
<proteinExistence type="predicted"/>
<feature type="transmembrane region" description="Helical" evidence="1">
    <location>
        <begin position="32"/>
        <end position="52"/>
    </location>
</feature>
<dbReference type="Proteomes" id="UP000515204">
    <property type="component" value="Unplaced"/>
</dbReference>
<protein>
    <submittedName>
        <fullName evidence="3">Uncharacterized protein LOC106749910</fullName>
    </submittedName>
</protein>
<dbReference type="GeneID" id="106749910"/>
<sequence length="121" mass="13572">MIAWLIICYKSAVAPSIRYSALSGISEKPEKTIMKTIVILIVLIVATGVVYANNKYALRWRQNYEECAQMFGVEVDVRIDLILCALIKDGEVSIFQLLKNSDSDFEFNLTSIPSVKANYSS</sequence>